<dbReference type="SUPFAM" id="SSF51905">
    <property type="entry name" value="FAD/NAD(P)-binding domain"/>
    <property type="match status" value="1"/>
</dbReference>
<evidence type="ECO:0000256" key="4">
    <source>
        <dbReference type="ARBA" id="ARBA00023002"/>
    </source>
</evidence>
<dbReference type="Gene3D" id="3.90.700.10">
    <property type="entry name" value="Succinate dehydrogenase/fumarate reductase flavoprotein, catalytic domain"/>
    <property type="match status" value="1"/>
</dbReference>
<dbReference type="SUPFAM" id="SSF56425">
    <property type="entry name" value="Succinate dehydrogenase/fumarate reductase flavoprotein, catalytic domain"/>
    <property type="match status" value="1"/>
</dbReference>
<protein>
    <submittedName>
        <fullName evidence="6">3-oxosteroid 1-dehydrogenase</fullName>
        <ecNumber evidence="6">1.3.99.4</ecNumber>
    </submittedName>
</protein>
<dbReference type="AlphaFoldDB" id="A0A653ZLA5"/>
<dbReference type="InterPro" id="IPR050315">
    <property type="entry name" value="FAD-oxidoreductase_2"/>
</dbReference>
<dbReference type="PANTHER" id="PTHR43400">
    <property type="entry name" value="FUMARATE REDUCTASE"/>
    <property type="match status" value="1"/>
</dbReference>
<dbReference type="EC" id="1.3.99.4" evidence="6"/>
<dbReference type="Pfam" id="PF00890">
    <property type="entry name" value="FAD_binding_2"/>
    <property type="match status" value="1"/>
</dbReference>
<dbReference type="PANTHER" id="PTHR43400:SF10">
    <property type="entry name" value="3-OXOSTEROID 1-DEHYDROGENASE"/>
    <property type="match status" value="1"/>
</dbReference>
<evidence type="ECO:0000256" key="1">
    <source>
        <dbReference type="ARBA" id="ARBA00001974"/>
    </source>
</evidence>
<keyword evidence="2" id="KW-0285">Flavoprotein</keyword>
<dbReference type="GO" id="GO:0008202">
    <property type="term" value="P:steroid metabolic process"/>
    <property type="evidence" value="ECO:0007669"/>
    <property type="project" value="UniProtKB-ARBA"/>
</dbReference>
<dbReference type="RefSeq" id="WP_159333320.1">
    <property type="nucleotide sequence ID" value="NZ_LR733857.1"/>
</dbReference>
<dbReference type="EMBL" id="CABWMV010000006">
    <property type="protein sequence ID" value="VXC55713.1"/>
    <property type="molecule type" value="Genomic_DNA"/>
</dbReference>
<evidence type="ECO:0000256" key="2">
    <source>
        <dbReference type="ARBA" id="ARBA00022630"/>
    </source>
</evidence>
<comment type="cofactor">
    <cofactor evidence="1">
        <name>FAD</name>
        <dbReference type="ChEBI" id="CHEBI:57692"/>
    </cofactor>
</comment>
<dbReference type="Proteomes" id="UP000432350">
    <property type="component" value="Unassembled WGS sequence"/>
</dbReference>
<accession>A0A653ZLA5</accession>
<dbReference type="NCBIfam" id="NF009479">
    <property type="entry name" value="PRK12845.1"/>
    <property type="match status" value="1"/>
</dbReference>
<proteinExistence type="predicted"/>
<dbReference type="Gene3D" id="3.50.50.60">
    <property type="entry name" value="FAD/NAD(P)-binding domain"/>
    <property type="match status" value="2"/>
</dbReference>
<gene>
    <name evidence="6" type="primary">ksdD</name>
    <name evidence="6" type="ORF">SPHINGO8BC_140212</name>
</gene>
<sequence>MSKKEIIPGPTATDITVDLVVVGSGTGMAAALAAHELGLNVLVIEKTALVGGSTARSGGAFWIPANPVLKHDGSDDTLKDGETYLTNLVGDKAPRSRWENFLQSGSATVEMLERTTPMKFFWAKGYSDYFPEVAGGKVLGRTCECRPFNMNLLGKDKARFRPGQLEAPVPVPVTGYDYKWLNLMKKTPFKSIPIMLKRGIQGIGGLLIGKRLVGGGQALASGMFAGLIRSGVPVWTNTSITELLFDGDKLTGIKAVQNGKSVQINADKGVVLAGGGFDHNMLMRHQYQSPSLKNVSLGSEGNTGDTILLGEKIGAEITNMTSTWWFPAIAPLTEEDEPQVLLAERSLPGSFLVNYTGKRFINEAVDYMSFGQIVLEQEKKGTPIKDMWLIFDQTYRNSYLLAGTLFPGMKIPQEWFDTKIAFTAENASELAQKAGLPVDTFTEAFARFNTIAATGKDTDFRKGNSAYDRYYGDPTQKPNNCLRPLSGKLYAVKIVLSDLGTCGGMMTNEYGQVLKTNQTAFQGLYALGNNASNIFGNKYPGAGGTIGQGLVYGYIIAHHAAKNN</sequence>
<evidence type="ECO:0000256" key="3">
    <source>
        <dbReference type="ARBA" id="ARBA00022827"/>
    </source>
</evidence>
<evidence type="ECO:0000313" key="6">
    <source>
        <dbReference type="EMBL" id="VXC55713.1"/>
    </source>
</evidence>
<name>A0A653ZLA5_SPHMU</name>
<dbReference type="GO" id="GO:0047571">
    <property type="term" value="F:3-oxosteroid 1-dehydrogenase activity"/>
    <property type="evidence" value="ECO:0007669"/>
    <property type="project" value="UniProtKB-EC"/>
</dbReference>
<evidence type="ECO:0000313" key="7">
    <source>
        <dbReference type="Proteomes" id="UP000432350"/>
    </source>
</evidence>
<reference evidence="6 7" key="1">
    <citation type="submission" date="2019-10" db="EMBL/GenBank/DDBJ databases">
        <authorList>
            <person name="Karimi E."/>
        </authorList>
    </citation>
    <scope>NUCLEOTIDE SEQUENCE [LARGE SCALE GENOMIC DNA]</scope>
    <source>
        <strain evidence="6">Sphingobacterium sp. 8BC</strain>
    </source>
</reference>
<keyword evidence="4 6" id="KW-0560">Oxidoreductase</keyword>
<keyword evidence="3" id="KW-0274">FAD</keyword>
<evidence type="ECO:0000259" key="5">
    <source>
        <dbReference type="Pfam" id="PF00890"/>
    </source>
</evidence>
<feature type="domain" description="FAD-dependent oxidoreductase 2 FAD-binding" evidence="5">
    <location>
        <begin position="18"/>
        <end position="545"/>
    </location>
</feature>
<dbReference type="InterPro" id="IPR003953">
    <property type="entry name" value="FAD-dep_OxRdtase_2_FAD-bd"/>
</dbReference>
<dbReference type="InterPro" id="IPR036188">
    <property type="entry name" value="FAD/NAD-bd_sf"/>
</dbReference>
<organism evidence="6 7">
    <name type="scientific">Sphingobacterium multivorum</name>
    <dbReference type="NCBI Taxonomy" id="28454"/>
    <lineage>
        <taxon>Bacteria</taxon>
        <taxon>Pseudomonadati</taxon>
        <taxon>Bacteroidota</taxon>
        <taxon>Sphingobacteriia</taxon>
        <taxon>Sphingobacteriales</taxon>
        <taxon>Sphingobacteriaceae</taxon>
        <taxon>Sphingobacterium</taxon>
    </lineage>
</organism>
<dbReference type="InterPro" id="IPR027477">
    <property type="entry name" value="Succ_DH/fumarate_Rdtase_cat_sf"/>
</dbReference>